<evidence type="ECO:0000256" key="1">
    <source>
        <dbReference type="SAM" id="Phobius"/>
    </source>
</evidence>
<gene>
    <name evidence="4" type="ORF">QQX04_01385</name>
</gene>
<feature type="transmembrane region" description="Helical" evidence="1">
    <location>
        <begin position="253"/>
        <end position="273"/>
    </location>
</feature>
<accession>A0ABT8FXL0</accession>
<dbReference type="EC" id="2.3.1.-" evidence="4"/>
<feature type="domain" description="Acyltransferase 3" evidence="2">
    <location>
        <begin position="28"/>
        <end position="354"/>
    </location>
</feature>
<dbReference type="InterPro" id="IPR002656">
    <property type="entry name" value="Acyl_transf_3_dom"/>
</dbReference>
<name>A0ABT8FXL0_9MICO</name>
<dbReference type="Proteomes" id="UP001172738">
    <property type="component" value="Unassembled WGS sequence"/>
</dbReference>
<proteinExistence type="predicted"/>
<feature type="transmembrane region" description="Helical" evidence="1">
    <location>
        <begin position="202"/>
        <end position="219"/>
    </location>
</feature>
<evidence type="ECO:0000313" key="5">
    <source>
        <dbReference type="Proteomes" id="UP001172738"/>
    </source>
</evidence>
<dbReference type="GO" id="GO:0016746">
    <property type="term" value="F:acyltransferase activity"/>
    <property type="evidence" value="ECO:0007669"/>
    <property type="project" value="UniProtKB-KW"/>
</dbReference>
<dbReference type="PANTHER" id="PTHR23028">
    <property type="entry name" value="ACETYLTRANSFERASE"/>
    <property type="match status" value="1"/>
</dbReference>
<dbReference type="PANTHER" id="PTHR23028:SF53">
    <property type="entry name" value="ACYL_TRANSF_3 DOMAIN-CONTAINING PROTEIN"/>
    <property type="match status" value="1"/>
</dbReference>
<keyword evidence="4" id="KW-0808">Transferase</keyword>
<evidence type="ECO:0000313" key="4">
    <source>
        <dbReference type="EMBL" id="MDN4471641.1"/>
    </source>
</evidence>
<keyword evidence="4" id="KW-0012">Acyltransferase</keyword>
<dbReference type="RefSeq" id="WP_301125470.1">
    <property type="nucleotide sequence ID" value="NZ_JAUHPV010000001.1"/>
</dbReference>
<reference evidence="4" key="1">
    <citation type="submission" date="2023-06" db="EMBL/GenBank/DDBJ databases">
        <title>SYSU T00b26.</title>
        <authorList>
            <person name="Gao L."/>
            <person name="Fang B.-Z."/>
            <person name="Li W.-J."/>
        </authorList>
    </citation>
    <scope>NUCLEOTIDE SEQUENCE</scope>
    <source>
        <strain evidence="4">SYSU T00b26</strain>
    </source>
</reference>
<feature type="transmembrane region" description="Helical" evidence="1">
    <location>
        <begin position="172"/>
        <end position="190"/>
    </location>
</feature>
<feature type="transmembrane region" description="Helical" evidence="1">
    <location>
        <begin position="52"/>
        <end position="73"/>
    </location>
</feature>
<dbReference type="InterPro" id="IPR050879">
    <property type="entry name" value="Acyltransferase_3"/>
</dbReference>
<feature type="transmembrane region" description="Helical" evidence="1">
    <location>
        <begin position="318"/>
        <end position="335"/>
    </location>
</feature>
<dbReference type="Pfam" id="PF01757">
    <property type="entry name" value="Acyl_transf_3"/>
    <property type="match status" value="1"/>
</dbReference>
<dbReference type="InterPro" id="IPR043968">
    <property type="entry name" value="SGNH"/>
</dbReference>
<feature type="domain" description="SGNH" evidence="3">
    <location>
        <begin position="455"/>
        <end position="681"/>
    </location>
</feature>
<evidence type="ECO:0000259" key="3">
    <source>
        <dbReference type="Pfam" id="PF19040"/>
    </source>
</evidence>
<comment type="caution">
    <text evidence="4">The sequence shown here is derived from an EMBL/GenBank/DDBJ whole genome shotgun (WGS) entry which is preliminary data.</text>
</comment>
<feature type="transmembrane region" description="Helical" evidence="1">
    <location>
        <begin position="94"/>
        <end position="113"/>
    </location>
</feature>
<keyword evidence="5" id="KW-1185">Reference proteome</keyword>
<feature type="transmembrane region" description="Helical" evidence="1">
    <location>
        <begin position="380"/>
        <end position="401"/>
    </location>
</feature>
<protein>
    <submittedName>
        <fullName evidence="4">Acyltransferase family protein</fullName>
        <ecNumber evidence="4">2.3.1.-</ecNumber>
    </submittedName>
</protein>
<feature type="transmembrane region" description="Helical" evidence="1">
    <location>
        <begin position="29"/>
        <end position="46"/>
    </location>
</feature>
<sequence length="692" mass="74239">MRARLADFAGADPIVENGSTPARASRRDIQALRAFAVLAVIGYHYWPELLPGGFIGVDVFFVISGYLVGGALMREASRTGRVDMRGFMLRRARRILPAAMVVIAVTVVGASLLSSPVRSALWKVPWSEGSYSREALAAVAQVSNLLFAGRHVDYDSAVPSPFLHFWSLGVETQFYLLMPLVAVGVAAAVARASNRSELVEPLVLAALSIGLIDLMLVVGGTDGGFYNPLGRLAEFVAGVVVARVAWRYRTRASTAVVALGWSLLFATSFLVALSQHWPSFVTLLPVVGAMAVLLPGSALRVAGLGRSSLVQGCGDRSYSLYLVHWPLLVLAGILLDREPSNLERIVILAIVAVLAEALYRYVEQPARRLPIESVNDRRRAVLRIAFPTVVAFSSALAIGIASSLSPTVGSQVAERYAPIDLAELPGQVATSVPVNVRPAPEVASVDLPAFSPPHCHETSGQDERTGPCIVGDEGAPLVVLWGDSHAAQWYPALALMADQGTIRLESYTKGGCSPLAGITADDSLSGRCLEWLEWSLAQIVSSEPAAIVSTSKLSYHWDDSEVSPEAYVDGLDWLGRRLPAGVPVVWISDNPRFPESPGECAVRHIHEVEPCNVPRLEAFPHEVQADVNHAARERGFGVLDMTDLFCTESSCPIILGDILVYRDDDHVTATFAEASAPVVEPAVLAALEAQRG</sequence>
<feature type="transmembrane region" description="Helical" evidence="1">
    <location>
        <begin position="279"/>
        <end position="298"/>
    </location>
</feature>
<keyword evidence="1" id="KW-1133">Transmembrane helix</keyword>
<keyword evidence="1" id="KW-0812">Transmembrane</keyword>
<evidence type="ECO:0000259" key="2">
    <source>
        <dbReference type="Pfam" id="PF01757"/>
    </source>
</evidence>
<dbReference type="Pfam" id="PF19040">
    <property type="entry name" value="SGNH"/>
    <property type="match status" value="1"/>
</dbReference>
<dbReference type="EMBL" id="JAUHPV010000001">
    <property type="protein sequence ID" value="MDN4471641.1"/>
    <property type="molecule type" value="Genomic_DNA"/>
</dbReference>
<feature type="transmembrane region" description="Helical" evidence="1">
    <location>
        <begin position="225"/>
        <end position="246"/>
    </location>
</feature>
<feature type="transmembrane region" description="Helical" evidence="1">
    <location>
        <begin position="341"/>
        <end position="359"/>
    </location>
</feature>
<organism evidence="4 5">
    <name type="scientific">Demequina zhanjiangensis</name>
    <dbReference type="NCBI Taxonomy" id="3051659"/>
    <lineage>
        <taxon>Bacteria</taxon>
        <taxon>Bacillati</taxon>
        <taxon>Actinomycetota</taxon>
        <taxon>Actinomycetes</taxon>
        <taxon>Micrococcales</taxon>
        <taxon>Demequinaceae</taxon>
        <taxon>Demequina</taxon>
    </lineage>
</organism>
<keyword evidence="1" id="KW-0472">Membrane</keyword>